<dbReference type="Gene3D" id="1.10.1330.10">
    <property type="entry name" value="Dockerin domain"/>
    <property type="match status" value="1"/>
</dbReference>
<organism evidence="3">
    <name type="scientific">uncultured Caudovirales phage</name>
    <dbReference type="NCBI Taxonomy" id="2100421"/>
    <lineage>
        <taxon>Viruses</taxon>
        <taxon>Duplodnaviria</taxon>
        <taxon>Heunggongvirae</taxon>
        <taxon>Uroviricota</taxon>
        <taxon>Caudoviricetes</taxon>
        <taxon>Peduoviridae</taxon>
        <taxon>Maltschvirus</taxon>
        <taxon>Maltschvirus maltsch</taxon>
    </lineage>
</organism>
<dbReference type="Gene3D" id="2.60.40.680">
    <property type="match status" value="2"/>
</dbReference>
<evidence type="ECO:0000259" key="1">
    <source>
        <dbReference type="Pfam" id="PF00963"/>
    </source>
</evidence>
<evidence type="ECO:0000259" key="2">
    <source>
        <dbReference type="Pfam" id="PF18962"/>
    </source>
</evidence>
<dbReference type="EMBL" id="LR796345">
    <property type="protein sequence ID" value="CAB4138450.1"/>
    <property type="molecule type" value="Genomic_DNA"/>
</dbReference>
<dbReference type="SUPFAM" id="SSF49384">
    <property type="entry name" value="Carbohydrate-binding domain"/>
    <property type="match status" value="1"/>
</dbReference>
<feature type="domain" description="Cohesin" evidence="1">
    <location>
        <begin position="408"/>
        <end position="529"/>
    </location>
</feature>
<sequence>MKKLLGLFLGVILSTLTFAQSGPPAPSSGNWVIIDTNYIVGTTTAGHSFAKITLKNTTPTLIAGVQFRVFYDKNAFSAASVSLIGSTTNLDLQQLDNNAGGYTTITLVYTGASSTYDFPEAEMFNIDFTHVSAASFMALPAIGNLTFSGVATFPNLASAQSGADVPLLTQNYGGIWYQPHLAYHGTFTNVTGTPAKNLTLALEKKPHTGTTWSQHATYTTDINGHFTFNEIIDTTFYDVRLAIAGDTMGVGNVISTADAQLINQWAIGGATPTGWDFFTADVNGDKSVSISDAFGVFGKIAGRISVWPNSVQNVKFYTPTEYAAINGSSTNLVAAYPGQTNFYYNILPGQPDSVTYYVMVPGDANGTGYHMARTTPIEILINPTPGVESQTFNVIDTKVEYDFPTQTVEVNVPHLSVEEGNLVNIPVTLRSNGVNISSMQFGLRYNNTLLEFKGVEASQAAQKWLTYVNPLDSRVDWGGFDKTNNENVIRDGEQVVTLQFVALKPQSDWNTSPLYTTDKYAGQTNSKDLSITPANGILQVFKMVGGHVLSENTMEVYPNPTSGPISIGFKVSQPTLGSLRIYDVNGTLYMTVMEGNIPQGQYKYSTDLGSLSDGMYVATLVMENGKYITKKIVKQN</sequence>
<accession>A0A6J5M064</accession>
<feature type="domain" description="Secretion system C-terminal sorting" evidence="2">
    <location>
        <begin position="556"/>
        <end position="633"/>
    </location>
</feature>
<gene>
    <name evidence="3" type="ORF">UFOVP331_48</name>
</gene>
<dbReference type="NCBIfam" id="TIGR04183">
    <property type="entry name" value="Por_Secre_tail"/>
    <property type="match status" value="1"/>
</dbReference>
<dbReference type="GO" id="GO:0000272">
    <property type="term" value="P:polysaccharide catabolic process"/>
    <property type="evidence" value="ECO:0007669"/>
    <property type="project" value="InterPro"/>
</dbReference>
<reference evidence="3" key="1">
    <citation type="submission" date="2020-04" db="EMBL/GenBank/DDBJ databases">
        <authorList>
            <person name="Chiriac C."/>
            <person name="Salcher M."/>
            <person name="Ghai R."/>
            <person name="Kavagutti S V."/>
        </authorList>
    </citation>
    <scope>NUCLEOTIDE SEQUENCE</scope>
</reference>
<proteinExistence type="predicted"/>
<protein>
    <submittedName>
        <fullName evidence="3">Secretion system C-terminal sorting domain</fullName>
    </submittedName>
</protein>
<name>A0A6J5M064_9CAUD</name>
<dbReference type="Pfam" id="PF00963">
    <property type="entry name" value="Cohesin"/>
    <property type="match status" value="1"/>
</dbReference>
<dbReference type="InterPro" id="IPR002102">
    <property type="entry name" value="Cohesin_dom"/>
</dbReference>
<dbReference type="InterPro" id="IPR026444">
    <property type="entry name" value="Secre_tail"/>
</dbReference>
<dbReference type="GO" id="GO:0030246">
    <property type="term" value="F:carbohydrate binding"/>
    <property type="evidence" value="ECO:0007669"/>
    <property type="project" value="InterPro"/>
</dbReference>
<dbReference type="Pfam" id="PF18962">
    <property type="entry name" value="Por_Secre_tail"/>
    <property type="match status" value="1"/>
</dbReference>
<dbReference type="SUPFAM" id="SSF63446">
    <property type="entry name" value="Type I dockerin domain"/>
    <property type="match status" value="1"/>
</dbReference>
<evidence type="ECO:0000313" key="3">
    <source>
        <dbReference type="EMBL" id="CAB4138450.1"/>
    </source>
</evidence>
<dbReference type="InterPro" id="IPR036439">
    <property type="entry name" value="Dockerin_dom_sf"/>
</dbReference>
<dbReference type="InterPro" id="IPR008965">
    <property type="entry name" value="CBM2/CBM3_carb-bd_dom_sf"/>
</dbReference>